<sequence length="609" mass="62590">MAATDTTRARPPGTPPPPERPAGAPARPLIGLGAAARMLRPVRARLIACAVLSAAAAAAGVVPFVAVAEIGRTVLTAPGAAAAAPAVWAWAGAGAAGAALRLLLLGLSTHIGHTADAEMLHHLRVRIVRRLGVLPLGWFRAAGSGEVKKAMTDDLEAMHELFAHTLGGMAGAAAALLAGVGYLLSVDPRLALITLAVPLLSVLAYRIGMRSSSPHAARLLAAEGRISAASVEYVDGIGVVKTFGGTGERALGRFDAAMREHTGAYRAWAAENRTTSAVNRVLGSETAVLGVVAAAGLGFVAAGRLGAADLLPFLAVGIGLPTAVAPALVHGAHGLRTARMAAGHIAGLLSRPPLPEPERPRRPRGHRVEFDRVTFSYDGAANAVEDISAGCEPGTVTALVGPSGAGKSTLAALLPRFHDVTGGAIRVGGVDVRDMASRELLASVSPVFQDVVLLRDTVAENIRIGRPEAGDDEVRRAAKAAQVHDVVMRLPHGYDTVLGAGGGGLSGGERQRLTIARAILADAPIVVLDEATAALDPDSEAAVQDALAELVAGRTVIVIAHRLHTVSGAHRILVLDQGRLAESGTHPELLARGGLYARMWRAQYDGDRA</sequence>
<dbReference type="EMBL" id="PVZC01000003">
    <property type="protein sequence ID" value="PRX99708.1"/>
    <property type="molecule type" value="Genomic_DNA"/>
</dbReference>
<dbReference type="InterPro" id="IPR027417">
    <property type="entry name" value="P-loop_NTPase"/>
</dbReference>
<dbReference type="SMART" id="SM00382">
    <property type="entry name" value="AAA"/>
    <property type="match status" value="1"/>
</dbReference>
<dbReference type="OrthoDB" id="9806127at2"/>
<reference evidence="15 16" key="1">
    <citation type="submission" date="2018-03" db="EMBL/GenBank/DDBJ databases">
        <title>Genomic Encyclopedia of Archaeal and Bacterial Type Strains, Phase II (KMG-II): from individual species to whole genera.</title>
        <authorList>
            <person name="Goeker M."/>
        </authorList>
    </citation>
    <scope>NUCLEOTIDE SEQUENCE [LARGE SCALE GENOMIC DNA]</scope>
    <source>
        <strain evidence="15 16">DSM 45601</strain>
    </source>
</reference>
<evidence type="ECO:0000256" key="4">
    <source>
        <dbReference type="ARBA" id="ARBA00022519"/>
    </source>
</evidence>
<feature type="transmembrane region" description="Helical" evidence="12">
    <location>
        <begin position="161"/>
        <end position="184"/>
    </location>
</feature>
<feature type="transmembrane region" description="Helical" evidence="12">
    <location>
        <begin position="87"/>
        <end position="104"/>
    </location>
</feature>
<comment type="subcellular location">
    <subcellularLocation>
        <location evidence="1">Cell inner membrane</location>
        <topology evidence="1">Multi-pass membrane protein</topology>
    </subcellularLocation>
</comment>
<dbReference type="GO" id="GO:0005886">
    <property type="term" value="C:plasma membrane"/>
    <property type="evidence" value="ECO:0007669"/>
    <property type="project" value="UniProtKB-SubCell"/>
</dbReference>
<keyword evidence="9 12" id="KW-0472">Membrane</keyword>
<keyword evidence="16" id="KW-1185">Reference proteome</keyword>
<feature type="transmembrane region" description="Helical" evidence="12">
    <location>
        <begin position="190"/>
        <end position="208"/>
    </location>
</feature>
<dbReference type="InterPro" id="IPR017871">
    <property type="entry name" value="ABC_transporter-like_CS"/>
</dbReference>
<dbReference type="Pfam" id="PF00664">
    <property type="entry name" value="ABC_membrane"/>
    <property type="match status" value="1"/>
</dbReference>
<feature type="region of interest" description="Disordered" evidence="11">
    <location>
        <begin position="1"/>
        <end position="26"/>
    </location>
</feature>
<name>A0A2T0Q7C1_9ACTN</name>
<accession>A0A2T0Q7C1</accession>
<keyword evidence="3" id="KW-1003">Cell membrane</keyword>
<evidence type="ECO:0000259" key="13">
    <source>
        <dbReference type="PROSITE" id="PS50893"/>
    </source>
</evidence>
<evidence type="ECO:0000256" key="1">
    <source>
        <dbReference type="ARBA" id="ARBA00004429"/>
    </source>
</evidence>
<evidence type="ECO:0000256" key="8">
    <source>
        <dbReference type="ARBA" id="ARBA00022989"/>
    </source>
</evidence>
<evidence type="ECO:0000256" key="3">
    <source>
        <dbReference type="ARBA" id="ARBA00022475"/>
    </source>
</evidence>
<dbReference type="RefSeq" id="WP_106244519.1">
    <property type="nucleotide sequence ID" value="NZ_PVZC01000003.1"/>
</dbReference>
<keyword evidence="4" id="KW-0997">Cell inner membrane</keyword>
<feature type="compositionally biased region" description="Low complexity" evidence="11">
    <location>
        <begin position="1"/>
        <end position="11"/>
    </location>
</feature>
<evidence type="ECO:0000313" key="16">
    <source>
        <dbReference type="Proteomes" id="UP000237846"/>
    </source>
</evidence>
<dbReference type="PANTHER" id="PTHR24221">
    <property type="entry name" value="ATP-BINDING CASSETTE SUB-FAMILY B"/>
    <property type="match status" value="1"/>
</dbReference>
<keyword evidence="2" id="KW-0813">Transport</keyword>
<dbReference type="Pfam" id="PF00005">
    <property type="entry name" value="ABC_tran"/>
    <property type="match status" value="1"/>
</dbReference>
<dbReference type="GO" id="GO:0140359">
    <property type="term" value="F:ABC-type transporter activity"/>
    <property type="evidence" value="ECO:0007669"/>
    <property type="project" value="InterPro"/>
</dbReference>
<protein>
    <submittedName>
        <fullName evidence="15">ATP-binding cassette subfamily B protein</fullName>
    </submittedName>
</protein>
<feature type="domain" description="ABC transporter" evidence="13">
    <location>
        <begin position="368"/>
        <end position="602"/>
    </location>
</feature>
<dbReference type="GO" id="GO:0016887">
    <property type="term" value="F:ATP hydrolysis activity"/>
    <property type="evidence" value="ECO:0007669"/>
    <property type="project" value="InterPro"/>
</dbReference>
<dbReference type="PROSITE" id="PS50893">
    <property type="entry name" value="ABC_TRANSPORTER_2"/>
    <property type="match status" value="1"/>
</dbReference>
<evidence type="ECO:0000256" key="2">
    <source>
        <dbReference type="ARBA" id="ARBA00022448"/>
    </source>
</evidence>
<dbReference type="InterPro" id="IPR036640">
    <property type="entry name" value="ABC1_TM_sf"/>
</dbReference>
<evidence type="ECO:0000256" key="10">
    <source>
        <dbReference type="ARBA" id="ARBA00023455"/>
    </source>
</evidence>
<feature type="domain" description="ABC transmembrane type-1" evidence="14">
    <location>
        <begin position="47"/>
        <end position="315"/>
    </location>
</feature>
<proteinExistence type="inferred from homology"/>
<dbReference type="InterPro" id="IPR039421">
    <property type="entry name" value="Type_1_exporter"/>
</dbReference>
<dbReference type="InterPro" id="IPR003593">
    <property type="entry name" value="AAA+_ATPase"/>
</dbReference>
<dbReference type="PROSITE" id="PS00211">
    <property type="entry name" value="ABC_TRANSPORTER_1"/>
    <property type="match status" value="1"/>
</dbReference>
<dbReference type="Gene3D" id="1.20.1560.10">
    <property type="entry name" value="ABC transporter type 1, transmembrane domain"/>
    <property type="match status" value="1"/>
</dbReference>
<evidence type="ECO:0000256" key="5">
    <source>
        <dbReference type="ARBA" id="ARBA00022692"/>
    </source>
</evidence>
<evidence type="ECO:0000256" key="7">
    <source>
        <dbReference type="ARBA" id="ARBA00022840"/>
    </source>
</evidence>
<gene>
    <name evidence="15" type="ORF">CLV72_103313</name>
</gene>
<comment type="similarity">
    <text evidence="10">Belongs to the ABC transporter superfamily. Siderophore-Fe(3+) uptake transporter (SIUT) (TC 3.A.1.21) family.</text>
</comment>
<evidence type="ECO:0000256" key="6">
    <source>
        <dbReference type="ARBA" id="ARBA00022741"/>
    </source>
</evidence>
<evidence type="ECO:0000313" key="15">
    <source>
        <dbReference type="EMBL" id="PRX99708.1"/>
    </source>
</evidence>
<organism evidence="15 16">
    <name type="scientific">Allonocardiopsis opalescens</name>
    <dbReference type="NCBI Taxonomy" id="1144618"/>
    <lineage>
        <taxon>Bacteria</taxon>
        <taxon>Bacillati</taxon>
        <taxon>Actinomycetota</taxon>
        <taxon>Actinomycetes</taxon>
        <taxon>Streptosporangiales</taxon>
        <taxon>Allonocardiopsis</taxon>
    </lineage>
</organism>
<evidence type="ECO:0000259" key="14">
    <source>
        <dbReference type="PROSITE" id="PS50929"/>
    </source>
</evidence>
<keyword evidence="5 12" id="KW-0812">Transmembrane</keyword>
<dbReference type="SUPFAM" id="SSF90123">
    <property type="entry name" value="ABC transporter transmembrane region"/>
    <property type="match status" value="1"/>
</dbReference>
<evidence type="ECO:0000256" key="12">
    <source>
        <dbReference type="SAM" id="Phobius"/>
    </source>
</evidence>
<comment type="caution">
    <text evidence="15">The sequence shown here is derived from an EMBL/GenBank/DDBJ whole genome shotgun (WGS) entry which is preliminary data.</text>
</comment>
<feature type="transmembrane region" description="Helical" evidence="12">
    <location>
        <begin position="286"/>
        <end position="305"/>
    </location>
</feature>
<keyword evidence="6" id="KW-0547">Nucleotide-binding</keyword>
<keyword evidence="7 15" id="KW-0067">ATP-binding</keyword>
<dbReference type="FunFam" id="3.40.50.300:FF:000221">
    <property type="entry name" value="Multidrug ABC transporter ATP-binding protein"/>
    <property type="match status" value="1"/>
</dbReference>
<dbReference type="Proteomes" id="UP000237846">
    <property type="component" value="Unassembled WGS sequence"/>
</dbReference>
<evidence type="ECO:0000256" key="11">
    <source>
        <dbReference type="SAM" id="MobiDB-lite"/>
    </source>
</evidence>
<feature type="transmembrane region" description="Helical" evidence="12">
    <location>
        <begin position="311"/>
        <end position="329"/>
    </location>
</feature>
<dbReference type="SUPFAM" id="SSF52540">
    <property type="entry name" value="P-loop containing nucleoside triphosphate hydrolases"/>
    <property type="match status" value="1"/>
</dbReference>
<dbReference type="GO" id="GO:0005524">
    <property type="term" value="F:ATP binding"/>
    <property type="evidence" value="ECO:0007669"/>
    <property type="project" value="UniProtKB-KW"/>
</dbReference>
<dbReference type="AlphaFoldDB" id="A0A2T0Q7C1"/>
<feature type="transmembrane region" description="Helical" evidence="12">
    <location>
        <begin position="46"/>
        <end position="67"/>
    </location>
</feature>
<evidence type="ECO:0000256" key="9">
    <source>
        <dbReference type="ARBA" id="ARBA00023136"/>
    </source>
</evidence>
<keyword evidence="8 12" id="KW-1133">Transmembrane helix</keyword>
<dbReference type="Gene3D" id="3.40.50.300">
    <property type="entry name" value="P-loop containing nucleotide triphosphate hydrolases"/>
    <property type="match status" value="1"/>
</dbReference>
<dbReference type="PROSITE" id="PS50929">
    <property type="entry name" value="ABC_TM1F"/>
    <property type="match status" value="1"/>
</dbReference>
<dbReference type="InterPro" id="IPR011527">
    <property type="entry name" value="ABC1_TM_dom"/>
</dbReference>
<dbReference type="InterPro" id="IPR003439">
    <property type="entry name" value="ABC_transporter-like_ATP-bd"/>
</dbReference>
<dbReference type="PANTHER" id="PTHR24221:SF654">
    <property type="entry name" value="ATP-BINDING CASSETTE SUB-FAMILY B MEMBER 6"/>
    <property type="match status" value="1"/>
</dbReference>